<accession>A0AAD4GGZ2</accession>
<name>A0AAD4GGZ2_BOLED</name>
<evidence type="ECO:0000313" key="1">
    <source>
        <dbReference type="EMBL" id="KAF8444467.1"/>
    </source>
</evidence>
<reference evidence="1" key="2">
    <citation type="journal article" date="2020" name="Nat. Commun.">
        <title>Large-scale genome sequencing of mycorrhizal fungi provides insights into the early evolution of symbiotic traits.</title>
        <authorList>
            <person name="Miyauchi S."/>
            <person name="Kiss E."/>
            <person name="Kuo A."/>
            <person name="Drula E."/>
            <person name="Kohler A."/>
            <person name="Sanchez-Garcia M."/>
            <person name="Morin E."/>
            <person name="Andreopoulos B."/>
            <person name="Barry K.W."/>
            <person name="Bonito G."/>
            <person name="Buee M."/>
            <person name="Carver A."/>
            <person name="Chen C."/>
            <person name="Cichocki N."/>
            <person name="Clum A."/>
            <person name="Culley D."/>
            <person name="Crous P.W."/>
            <person name="Fauchery L."/>
            <person name="Girlanda M."/>
            <person name="Hayes R.D."/>
            <person name="Keri Z."/>
            <person name="LaButti K."/>
            <person name="Lipzen A."/>
            <person name="Lombard V."/>
            <person name="Magnuson J."/>
            <person name="Maillard F."/>
            <person name="Murat C."/>
            <person name="Nolan M."/>
            <person name="Ohm R.A."/>
            <person name="Pangilinan J."/>
            <person name="Pereira M.F."/>
            <person name="Perotto S."/>
            <person name="Peter M."/>
            <person name="Pfister S."/>
            <person name="Riley R."/>
            <person name="Sitrit Y."/>
            <person name="Stielow J.B."/>
            <person name="Szollosi G."/>
            <person name="Zifcakova L."/>
            <person name="Stursova M."/>
            <person name="Spatafora J.W."/>
            <person name="Tedersoo L."/>
            <person name="Vaario L.M."/>
            <person name="Yamada A."/>
            <person name="Yan M."/>
            <person name="Wang P."/>
            <person name="Xu J."/>
            <person name="Bruns T."/>
            <person name="Baldrian P."/>
            <person name="Vilgalys R."/>
            <person name="Dunand C."/>
            <person name="Henrissat B."/>
            <person name="Grigoriev I.V."/>
            <person name="Hibbett D."/>
            <person name="Nagy L.G."/>
            <person name="Martin F.M."/>
        </authorList>
    </citation>
    <scope>NUCLEOTIDE SEQUENCE</scope>
    <source>
        <strain evidence="1">BED1</strain>
    </source>
</reference>
<reference evidence="1" key="1">
    <citation type="submission" date="2019-10" db="EMBL/GenBank/DDBJ databases">
        <authorList>
            <consortium name="DOE Joint Genome Institute"/>
            <person name="Kuo A."/>
            <person name="Miyauchi S."/>
            <person name="Kiss E."/>
            <person name="Drula E."/>
            <person name="Kohler A."/>
            <person name="Sanchez-Garcia M."/>
            <person name="Andreopoulos B."/>
            <person name="Barry K.W."/>
            <person name="Bonito G."/>
            <person name="Buee M."/>
            <person name="Carver A."/>
            <person name="Chen C."/>
            <person name="Cichocki N."/>
            <person name="Clum A."/>
            <person name="Culley D."/>
            <person name="Crous P.W."/>
            <person name="Fauchery L."/>
            <person name="Girlanda M."/>
            <person name="Hayes R."/>
            <person name="Keri Z."/>
            <person name="LaButti K."/>
            <person name="Lipzen A."/>
            <person name="Lombard V."/>
            <person name="Magnuson J."/>
            <person name="Maillard F."/>
            <person name="Morin E."/>
            <person name="Murat C."/>
            <person name="Nolan M."/>
            <person name="Ohm R."/>
            <person name="Pangilinan J."/>
            <person name="Pereira M."/>
            <person name="Perotto S."/>
            <person name="Peter M."/>
            <person name="Riley R."/>
            <person name="Sitrit Y."/>
            <person name="Stielow B."/>
            <person name="Szollosi G."/>
            <person name="Zifcakova L."/>
            <person name="Stursova M."/>
            <person name="Spatafora J.W."/>
            <person name="Tedersoo L."/>
            <person name="Vaario L.-M."/>
            <person name="Yamada A."/>
            <person name="Yan M."/>
            <person name="Wang P."/>
            <person name="Xu J."/>
            <person name="Bruns T."/>
            <person name="Baldrian P."/>
            <person name="Vilgalys R."/>
            <person name="Henrissat B."/>
            <person name="Grigoriev I.V."/>
            <person name="Hibbett D."/>
            <person name="Nagy L.G."/>
            <person name="Martin F.M."/>
        </authorList>
    </citation>
    <scope>NUCLEOTIDE SEQUENCE</scope>
    <source>
        <strain evidence="1">BED1</strain>
    </source>
</reference>
<dbReference type="Proteomes" id="UP001194468">
    <property type="component" value="Unassembled WGS sequence"/>
</dbReference>
<dbReference type="EMBL" id="WHUW01000006">
    <property type="protein sequence ID" value="KAF8444467.1"/>
    <property type="molecule type" value="Genomic_DNA"/>
</dbReference>
<keyword evidence="2" id="KW-1185">Reference proteome</keyword>
<organism evidence="1 2">
    <name type="scientific">Boletus edulis BED1</name>
    <dbReference type="NCBI Taxonomy" id="1328754"/>
    <lineage>
        <taxon>Eukaryota</taxon>
        <taxon>Fungi</taxon>
        <taxon>Dikarya</taxon>
        <taxon>Basidiomycota</taxon>
        <taxon>Agaricomycotina</taxon>
        <taxon>Agaricomycetes</taxon>
        <taxon>Agaricomycetidae</taxon>
        <taxon>Boletales</taxon>
        <taxon>Boletineae</taxon>
        <taxon>Boletaceae</taxon>
        <taxon>Boletoideae</taxon>
        <taxon>Boletus</taxon>
    </lineage>
</organism>
<sequence>MGNLFAPTPRLLYFAPRFGKLCGPIDDTGALHSCFAARAMDMFFTDNKREASRNPSCFPTCTTSITQSQALELDDDDFDILINEPISALLFQPRNSALCPRPLHSSYFNNRDDPITEDLPSRNRVPDASTLRVTANRAWLSQVQTSEAETVENLMLNETTYTTILEWRDYLQEVIASEPDNNRHGGPPIFSWRAEGESVEVLARLLTNFVYAKFSNGPVNMFSFPDGTKLGISSAGDSSELMLQSLFRNVRLYKVGQGIGEGVERAVIVEAVKTMFTDRTLWTTTIDHFMSINILSLADNPKLECRLCTYGFLCALYIIGAHDLLFDLALIQSLAPIVGKDLSVIPTDHSTPLDRTHYGPMDALLSQLPVEMSMDEHAVLKSQLYTGALLGSGCRWALLSGPPKELTAFVKDFDVFISEALPSFAQTLRPSAKTLIMEMYSLRITSPAELISRIEWEFSPRSVISLDDCDVEMAFTI</sequence>
<dbReference type="AlphaFoldDB" id="A0AAD4GGZ2"/>
<protein>
    <submittedName>
        <fullName evidence="1">Uncharacterized protein</fullName>
    </submittedName>
</protein>
<proteinExistence type="predicted"/>
<comment type="caution">
    <text evidence="1">The sequence shown here is derived from an EMBL/GenBank/DDBJ whole genome shotgun (WGS) entry which is preliminary data.</text>
</comment>
<evidence type="ECO:0000313" key="2">
    <source>
        <dbReference type="Proteomes" id="UP001194468"/>
    </source>
</evidence>
<gene>
    <name evidence="1" type="ORF">L210DRAFT_986286</name>
</gene>